<proteinExistence type="predicted"/>
<sequence>MPPRNTVGHSAPDLDELSRQLGIALGTEDATGKMRIAMVSVQANPLAERTGQGAHVAELCAGLSSAGHEVVVHTRRDDPASPARAGTDEGYEVVHVSAGPARPLTEDELVAHLGGFAEFLTRQWRTRPPDVVHAHHWTSGLVAVIAAHRLRVPVVLSYHGFGDPEEDHRCRTEALLAREAAWFIATSAAEAGRLCRMGVRRSHLSVVPSGVDSAFFTPDGPVEVQDGRARVVVTGELSPSGHSAAVGAVLSTVDHVELMSANDIARVDRPAVLRSADVAVCAPAEEGYGIAVLEAMACGLPVVATAVGALNDIVLPGVTGQLVPPHDSRRLARSLKSLLDDETQRERYGMAARDRVAGRYSRRRLADETLAVYGRAAGDRALTRPVRRG</sequence>
<evidence type="ECO:0000259" key="3">
    <source>
        <dbReference type="Pfam" id="PF00534"/>
    </source>
</evidence>
<dbReference type="InterPro" id="IPR001296">
    <property type="entry name" value="Glyco_trans_1"/>
</dbReference>
<dbReference type="Proteomes" id="UP000597656">
    <property type="component" value="Unassembled WGS sequence"/>
</dbReference>
<gene>
    <name evidence="5" type="ORF">GCM10011609_32710</name>
</gene>
<keyword evidence="6" id="KW-1185">Reference proteome</keyword>
<evidence type="ECO:0000313" key="6">
    <source>
        <dbReference type="Proteomes" id="UP000597656"/>
    </source>
</evidence>
<accession>A0ABQ2HVD5</accession>
<keyword evidence="1" id="KW-0328">Glycosyltransferase</keyword>
<protein>
    <submittedName>
        <fullName evidence="5">Glycosyl transferase</fullName>
    </submittedName>
</protein>
<comment type="caution">
    <text evidence="5">The sequence shown here is derived from an EMBL/GenBank/DDBJ whole genome shotgun (WGS) entry which is preliminary data.</text>
</comment>
<organism evidence="5 6">
    <name type="scientific">Lentzea pudingi</name>
    <dbReference type="NCBI Taxonomy" id="1789439"/>
    <lineage>
        <taxon>Bacteria</taxon>
        <taxon>Bacillati</taxon>
        <taxon>Actinomycetota</taxon>
        <taxon>Actinomycetes</taxon>
        <taxon>Pseudonocardiales</taxon>
        <taxon>Pseudonocardiaceae</taxon>
        <taxon>Lentzea</taxon>
    </lineage>
</organism>
<dbReference type="PANTHER" id="PTHR45947">
    <property type="entry name" value="SULFOQUINOVOSYL TRANSFERASE SQD2"/>
    <property type="match status" value="1"/>
</dbReference>
<dbReference type="SUPFAM" id="SSF53756">
    <property type="entry name" value="UDP-Glycosyltransferase/glycogen phosphorylase"/>
    <property type="match status" value="1"/>
</dbReference>
<dbReference type="PANTHER" id="PTHR45947:SF3">
    <property type="entry name" value="SULFOQUINOVOSYL TRANSFERASE SQD2"/>
    <property type="match status" value="1"/>
</dbReference>
<evidence type="ECO:0000256" key="1">
    <source>
        <dbReference type="ARBA" id="ARBA00022676"/>
    </source>
</evidence>
<evidence type="ECO:0000313" key="5">
    <source>
        <dbReference type="EMBL" id="GGM92719.1"/>
    </source>
</evidence>
<dbReference type="EMBL" id="BMNC01000004">
    <property type="protein sequence ID" value="GGM92719.1"/>
    <property type="molecule type" value="Genomic_DNA"/>
</dbReference>
<dbReference type="GO" id="GO:0016740">
    <property type="term" value="F:transferase activity"/>
    <property type="evidence" value="ECO:0007669"/>
    <property type="project" value="UniProtKB-KW"/>
</dbReference>
<dbReference type="Pfam" id="PF00534">
    <property type="entry name" value="Glycos_transf_1"/>
    <property type="match status" value="1"/>
</dbReference>
<feature type="domain" description="Glycosyl transferase family 1" evidence="3">
    <location>
        <begin position="266"/>
        <end position="354"/>
    </location>
</feature>
<dbReference type="Gene3D" id="3.40.50.2000">
    <property type="entry name" value="Glycogen Phosphorylase B"/>
    <property type="match status" value="3"/>
</dbReference>
<dbReference type="Pfam" id="PF13439">
    <property type="entry name" value="Glyco_transf_4"/>
    <property type="match status" value="1"/>
</dbReference>
<feature type="domain" description="Glycosyltransferase subfamily 4-like N-terminal" evidence="4">
    <location>
        <begin position="51"/>
        <end position="213"/>
    </location>
</feature>
<keyword evidence="2 5" id="KW-0808">Transferase</keyword>
<evidence type="ECO:0000256" key="2">
    <source>
        <dbReference type="ARBA" id="ARBA00022679"/>
    </source>
</evidence>
<name>A0ABQ2HVD5_9PSEU</name>
<evidence type="ECO:0000259" key="4">
    <source>
        <dbReference type="Pfam" id="PF13439"/>
    </source>
</evidence>
<reference evidence="6" key="1">
    <citation type="journal article" date="2019" name="Int. J. Syst. Evol. Microbiol.">
        <title>The Global Catalogue of Microorganisms (GCM) 10K type strain sequencing project: providing services to taxonomists for standard genome sequencing and annotation.</title>
        <authorList>
            <consortium name="The Broad Institute Genomics Platform"/>
            <consortium name="The Broad Institute Genome Sequencing Center for Infectious Disease"/>
            <person name="Wu L."/>
            <person name="Ma J."/>
        </authorList>
    </citation>
    <scope>NUCLEOTIDE SEQUENCE [LARGE SCALE GENOMIC DNA]</scope>
    <source>
        <strain evidence="6">CGMCC 4.7319</strain>
    </source>
</reference>
<dbReference type="InterPro" id="IPR028098">
    <property type="entry name" value="Glyco_trans_4-like_N"/>
</dbReference>
<dbReference type="InterPro" id="IPR050194">
    <property type="entry name" value="Glycosyltransferase_grp1"/>
</dbReference>